<evidence type="ECO:0000313" key="3">
    <source>
        <dbReference type="Proteomes" id="UP000886886"/>
    </source>
</evidence>
<dbReference type="EMBL" id="DVFT01000211">
    <property type="protein sequence ID" value="HIQ97741.1"/>
    <property type="molecule type" value="Genomic_DNA"/>
</dbReference>
<organism evidence="2 3">
    <name type="scientific">Candidatus Limivivens merdigallinarum</name>
    <dbReference type="NCBI Taxonomy" id="2840859"/>
    <lineage>
        <taxon>Bacteria</taxon>
        <taxon>Bacillati</taxon>
        <taxon>Bacillota</taxon>
        <taxon>Clostridia</taxon>
        <taxon>Lachnospirales</taxon>
        <taxon>Lachnospiraceae</taxon>
        <taxon>Lachnospiraceae incertae sedis</taxon>
        <taxon>Candidatus Limivivens</taxon>
    </lineage>
</organism>
<gene>
    <name evidence="2" type="ORF">IAB26_14425</name>
</gene>
<feature type="region of interest" description="Disordered" evidence="1">
    <location>
        <begin position="119"/>
        <end position="176"/>
    </location>
</feature>
<name>A0A9D0ZY96_9FIRM</name>
<sequence>MKTIITLADKLPESMELLKKHAAKQDALYVITDTGMIPVACVRDLSSLPCKVDYVTVNVGEVMAAVHILIGLSAKTSADGIYIAGIGPDDGKVVILDGFGMPTVKTGLDCSILEGKETAGRAPAKRTRKKKTPAADTKKGSAEEPTFNMEESDVVEPEAESTIQPSESVTESEPSKTDSKFKKLLYAYVGRSADIEGREDEIETAMEKCLSDVSLDMMLRMYVQPEIPGLYEVLNQHYKELKTALE</sequence>
<reference evidence="2" key="1">
    <citation type="submission" date="2020-10" db="EMBL/GenBank/DDBJ databases">
        <authorList>
            <person name="Gilroy R."/>
        </authorList>
    </citation>
    <scope>NUCLEOTIDE SEQUENCE</scope>
    <source>
        <strain evidence="2">ChiSjej3B21-11622</strain>
    </source>
</reference>
<dbReference type="Proteomes" id="UP000886886">
    <property type="component" value="Unassembled WGS sequence"/>
</dbReference>
<dbReference type="AlphaFoldDB" id="A0A9D0ZY96"/>
<feature type="compositionally biased region" description="Basic residues" evidence="1">
    <location>
        <begin position="123"/>
        <end position="132"/>
    </location>
</feature>
<protein>
    <submittedName>
        <fullName evidence="2">Uncharacterized protein</fullName>
    </submittedName>
</protein>
<accession>A0A9D0ZY96</accession>
<proteinExistence type="predicted"/>
<comment type="caution">
    <text evidence="2">The sequence shown here is derived from an EMBL/GenBank/DDBJ whole genome shotgun (WGS) entry which is preliminary data.</text>
</comment>
<feature type="compositionally biased region" description="Polar residues" evidence="1">
    <location>
        <begin position="161"/>
        <end position="172"/>
    </location>
</feature>
<reference evidence="2" key="2">
    <citation type="journal article" date="2021" name="PeerJ">
        <title>Extensive microbial diversity within the chicken gut microbiome revealed by metagenomics and culture.</title>
        <authorList>
            <person name="Gilroy R."/>
            <person name="Ravi A."/>
            <person name="Getino M."/>
            <person name="Pursley I."/>
            <person name="Horton D.L."/>
            <person name="Alikhan N.F."/>
            <person name="Baker D."/>
            <person name="Gharbi K."/>
            <person name="Hall N."/>
            <person name="Watson M."/>
            <person name="Adriaenssens E.M."/>
            <person name="Foster-Nyarko E."/>
            <person name="Jarju S."/>
            <person name="Secka A."/>
            <person name="Antonio M."/>
            <person name="Oren A."/>
            <person name="Chaudhuri R.R."/>
            <person name="La Ragione R."/>
            <person name="Hildebrand F."/>
            <person name="Pallen M.J."/>
        </authorList>
    </citation>
    <scope>NUCLEOTIDE SEQUENCE</scope>
    <source>
        <strain evidence="2">ChiSjej3B21-11622</strain>
    </source>
</reference>
<evidence type="ECO:0000313" key="2">
    <source>
        <dbReference type="EMBL" id="HIQ97741.1"/>
    </source>
</evidence>
<feature type="compositionally biased region" description="Acidic residues" evidence="1">
    <location>
        <begin position="150"/>
        <end position="159"/>
    </location>
</feature>
<evidence type="ECO:0000256" key="1">
    <source>
        <dbReference type="SAM" id="MobiDB-lite"/>
    </source>
</evidence>